<reference evidence="4" key="1">
    <citation type="journal article" date="2020" name="Stud. Mycol.">
        <title>101 Dothideomycetes genomes: a test case for predicting lifestyles and emergence of pathogens.</title>
        <authorList>
            <person name="Haridas S."/>
            <person name="Albert R."/>
            <person name="Binder M."/>
            <person name="Bloem J."/>
            <person name="Labutti K."/>
            <person name="Salamov A."/>
            <person name="Andreopoulos B."/>
            <person name="Baker S."/>
            <person name="Barry K."/>
            <person name="Bills G."/>
            <person name="Bluhm B."/>
            <person name="Cannon C."/>
            <person name="Castanera R."/>
            <person name="Culley D."/>
            <person name="Daum C."/>
            <person name="Ezra D."/>
            <person name="Gonzalez J."/>
            <person name="Henrissat B."/>
            <person name="Kuo A."/>
            <person name="Liang C."/>
            <person name="Lipzen A."/>
            <person name="Lutzoni F."/>
            <person name="Magnuson J."/>
            <person name="Mondo S."/>
            <person name="Nolan M."/>
            <person name="Ohm R."/>
            <person name="Pangilinan J."/>
            <person name="Park H.-J."/>
            <person name="Ramirez L."/>
            <person name="Alfaro M."/>
            <person name="Sun H."/>
            <person name="Tritt A."/>
            <person name="Yoshinaga Y."/>
            <person name="Zwiers L.-H."/>
            <person name="Turgeon B."/>
            <person name="Goodwin S."/>
            <person name="Spatafora J."/>
            <person name="Crous P."/>
            <person name="Grigoriev I."/>
        </authorList>
    </citation>
    <scope>NUCLEOTIDE SEQUENCE</scope>
    <source>
        <strain evidence="4">CBS 115976</strain>
    </source>
</reference>
<feature type="compositionally biased region" description="Low complexity" evidence="2">
    <location>
        <begin position="598"/>
        <end position="610"/>
    </location>
</feature>
<dbReference type="AlphaFoldDB" id="A0A6A6UTS5"/>
<dbReference type="InterPro" id="IPR027417">
    <property type="entry name" value="P-loop_NTPase"/>
</dbReference>
<protein>
    <recommendedName>
        <fullName evidence="3">Septin-type G domain-containing protein</fullName>
    </recommendedName>
</protein>
<feature type="region of interest" description="Disordered" evidence="2">
    <location>
        <begin position="443"/>
        <end position="486"/>
    </location>
</feature>
<feature type="compositionally biased region" description="Polar residues" evidence="2">
    <location>
        <begin position="634"/>
        <end position="643"/>
    </location>
</feature>
<feature type="region of interest" description="Disordered" evidence="2">
    <location>
        <begin position="1"/>
        <end position="121"/>
    </location>
</feature>
<feature type="compositionally biased region" description="Low complexity" evidence="2">
    <location>
        <begin position="1"/>
        <end position="22"/>
    </location>
</feature>
<dbReference type="PROSITE" id="PS51719">
    <property type="entry name" value="G_SEPTIN"/>
    <property type="match status" value="1"/>
</dbReference>
<feature type="compositionally biased region" description="Pro residues" evidence="2">
    <location>
        <begin position="59"/>
        <end position="74"/>
    </location>
</feature>
<feature type="region of interest" description="Disordered" evidence="2">
    <location>
        <begin position="561"/>
        <end position="610"/>
    </location>
</feature>
<dbReference type="InterPro" id="IPR030379">
    <property type="entry name" value="G_SEPTIN_dom"/>
</dbReference>
<comment type="similarity">
    <text evidence="1">Belongs to the TRAFAC class TrmE-Era-EngA-EngB-Septin-like GTPase superfamily. Septin GTPase family.</text>
</comment>
<dbReference type="SUPFAM" id="SSF52540">
    <property type="entry name" value="P-loop containing nucleoside triphosphate hydrolases"/>
    <property type="match status" value="1"/>
</dbReference>
<feature type="compositionally biased region" description="Polar residues" evidence="2">
    <location>
        <begin position="581"/>
        <end position="591"/>
    </location>
</feature>
<evidence type="ECO:0000313" key="5">
    <source>
        <dbReference type="Proteomes" id="UP000799302"/>
    </source>
</evidence>
<gene>
    <name evidence="4" type="ORF">BT63DRAFT_449874</name>
</gene>
<proteinExistence type="inferred from homology"/>
<evidence type="ECO:0000259" key="3">
    <source>
        <dbReference type="PROSITE" id="PS51719"/>
    </source>
</evidence>
<dbReference type="Pfam" id="PF00735">
    <property type="entry name" value="Septin"/>
    <property type="match status" value="3"/>
</dbReference>
<sequence length="659" mass="72386">MSSSTPATDPSPNSPTSPSSNPRLDPNRRQSFGFLRRQKSTDGSQKHGMLSKKNKGLNHPPPQSIAPRLPPQLNPVPLSESSSFIGENARQAYAPKFGSSPGASSYTAVSPLHQSSSPPSYGVPMPPMSSYPTTSYSNHNNSEQAVDPYARTESMTHRGRYSYASSAISAPGINSPRRVRRRKDPTPFNILVVGAQNSGKTSFIDFLQVSLSAKGHQEKSTSPPGTAVSPDSPFTPHYLETEVDHERIGVTIWDSQGLEKKFVDLQLREMSSFLESKFEETFTEEQKVVRAPGVRDTHIHCVFLILDPARLDSNWAHTQKQSRSLTTRLQEPLRLMGILDEDLDVQVLRALQGKTTVIPVISKADTITTNHMAMLKRAVWDSLKQAKLDPLEALNFNEDEDDSDNFDERDEDAALYEEQLDRNRGHDDLDQDDIIDNLLDRSDGEMDEDQEHPHQLPANPQARPQTHRRSPSGLSTRLSQAAMESSADTPYIPMSIISPDTYEPGVVGRRFPWGFADPFNTEHCDFVRLKDSVFSEWRAELREASREMWYEGWRTSRLNRRTAGSASGAPTGVPNGEPSIPNVQLGNGTQHQRVRNVSGATAKSAGAASSGSLYGGAVGATNGNGTAPGTAYTSNSRMPSGSRSPEMIGGVYRQGVNAF</sequence>
<dbReference type="OrthoDB" id="5337438at2759"/>
<evidence type="ECO:0000256" key="2">
    <source>
        <dbReference type="SAM" id="MobiDB-lite"/>
    </source>
</evidence>
<dbReference type="Proteomes" id="UP000799302">
    <property type="component" value="Unassembled WGS sequence"/>
</dbReference>
<organism evidence="4 5">
    <name type="scientific">Microthyrium microscopicum</name>
    <dbReference type="NCBI Taxonomy" id="703497"/>
    <lineage>
        <taxon>Eukaryota</taxon>
        <taxon>Fungi</taxon>
        <taxon>Dikarya</taxon>
        <taxon>Ascomycota</taxon>
        <taxon>Pezizomycotina</taxon>
        <taxon>Dothideomycetes</taxon>
        <taxon>Dothideomycetes incertae sedis</taxon>
        <taxon>Microthyriales</taxon>
        <taxon>Microthyriaceae</taxon>
        <taxon>Microthyrium</taxon>
    </lineage>
</organism>
<keyword evidence="1" id="KW-0342">GTP-binding</keyword>
<accession>A0A6A6UTS5</accession>
<evidence type="ECO:0000256" key="1">
    <source>
        <dbReference type="RuleBase" id="RU004560"/>
    </source>
</evidence>
<name>A0A6A6UTS5_9PEZI</name>
<feature type="compositionally biased region" description="Polar residues" evidence="2">
    <location>
        <begin position="101"/>
        <end position="119"/>
    </location>
</feature>
<feature type="compositionally biased region" description="Polar residues" evidence="2">
    <location>
        <begin position="472"/>
        <end position="486"/>
    </location>
</feature>
<dbReference type="Gene3D" id="3.40.50.300">
    <property type="entry name" value="P-loop containing nucleotide triphosphate hydrolases"/>
    <property type="match status" value="1"/>
</dbReference>
<evidence type="ECO:0000313" key="4">
    <source>
        <dbReference type="EMBL" id="KAF2674883.1"/>
    </source>
</evidence>
<keyword evidence="5" id="KW-1185">Reference proteome</keyword>
<feature type="domain" description="Septin-type G" evidence="3">
    <location>
        <begin position="184"/>
        <end position="560"/>
    </location>
</feature>
<keyword evidence="1" id="KW-0547">Nucleotide-binding</keyword>
<feature type="region of interest" description="Disordered" evidence="2">
    <location>
        <begin position="628"/>
        <end position="648"/>
    </location>
</feature>
<dbReference type="GO" id="GO:0005525">
    <property type="term" value="F:GTP binding"/>
    <property type="evidence" value="ECO:0007669"/>
    <property type="project" value="UniProtKB-KW"/>
</dbReference>
<dbReference type="PANTHER" id="PTHR18884">
    <property type="entry name" value="SEPTIN"/>
    <property type="match status" value="1"/>
</dbReference>
<dbReference type="EMBL" id="MU004230">
    <property type="protein sequence ID" value="KAF2674883.1"/>
    <property type="molecule type" value="Genomic_DNA"/>
</dbReference>